<evidence type="ECO:0000259" key="8">
    <source>
        <dbReference type="Pfam" id="PF24906"/>
    </source>
</evidence>
<keyword evidence="4 7" id="KW-1133">Transmembrane helix</keyword>
<dbReference type="Proteomes" id="UP000886595">
    <property type="component" value="Unassembled WGS sequence"/>
</dbReference>
<feature type="domain" description="WRKY19-like zinc finger" evidence="8">
    <location>
        <begin position="654"/>
        <end position="678"/>
    </location>
</feature>
<dbReference type="Pfam" id="PF24906">
    <property type="entry name" value="Zf_WRKY19"/>
    <property type="match status" value="8"/>
</dbReference>
<evidence type="ECO:0000256" key="2">
    <source>
        <dbReference type="ARBA" id="ARBA00009190"/>
    </source>
</evidence>
<evidence type="ECO:0000256" key="5">
    <source>
        <dbReference type="ARBA" id="ARBA00023136"/>
    </source>
</evidence>
<dbReference type="OrthoDB" id="77038at2759"/>
<keyword evidence="10" id="KW-1185">Reference proteome</keyword>
<feature type="transmembrane region" description="Helical" evidence="7">
    <location>
        <begin position="247"/>
        <end position="271"/>
    </location>
</feature>
<feature type="domain" description="WRKY19-like zinc finger" evidence="8">
    <location>
        <begin position="679"/>
        <end position="703"/>
    </location>
</feature>
<keyword evidence="5 7" id="KW-0472">Membrane</keyword>
<dbReference type="PANTHER" id="PTHR31827">
    <property type="entry name" value="EMB|CAB89363.1"/>
    <property type="match status" value="1"/>
</dbReference>
<feature type="region of interest" description="Disordered" evidence="6">
    <location>
        <begin position="574"/>
        <end position="597"/>
    </location>
</feature>
<dbReference type="AlphaFoldDB" id="A0A8X7SB87"/>
<feature type="domain" description="WRKY19-like zinc finger" evidence="8">
    <location>
        <begin position="729"/>
        <end position="753"/>
    </location>
</feature>
<evidence type="ECO:0000256" key="1">
    <source>
        <dbReference type="ARBA" id="ARBA00004141"/>
    </source>
</evidence>
<dbReference type="GO" id="GO:0016020">
    <property type="term" value="C:membrane"/>
    <property type="evidence" value="ECO:0007669"/>
    <property type="project" value="UniProtKB-SubCell"/>
</dbReference>
<evidence type="ECO:0000313" key="10">
    <source>
        <dbReference type="Proteomes" id="UP000886595"/>
    </source>
</evidence>
<reference evidence="9 10" key="1">
    <citation type="submission" date="2020-02" db="EMBL/GenBank/DDBJ databases">
        <authorList>
            <person name="Ma Q."/>
            <person name="Huang Y."/>
            <person name="Song X."/>
            <person name="Pei D."/>
        </authorList>
    </citation>
    <scope>NUCLEOTIDE SEQUENCE [LARGE SCALE GENOMIC DNA]</scope>
    <source>
        <strain evidence="9">Sxm20200214</strain>
        <tissue evidence="9">Leaf</tissue>
    </source>
</reference>
<feature type="transmembrane region" description="Helical" evidence="7">
    <location>
        <begin position="165"/>
        <end position="188"/>
    </location>
</feature>
<evidence type="ECO:0000256" key="3">
    <source>
        <dbReference type="ARBA" id="ARBA00022692"/>
    </source>
</evidence>
<comment type="subcellular location">
    <subcellularLocation>
        <location evidence="1">Membrane</location>
        <topology evidence="1">Multi-pass membrane protein</topology>
    </subcellularLocation>
</comment>
<feature type="domain" description="WRKY19-like zinc finger" evidence="8">
    <location>
        <begin position="807"/>
        <end position="831"/>
    </location>
</feature>
<feature type="transmembrane region" description="Helical" evidence="7">
    <location>
        <begin position="94"/>
        <end position="113"/>
    </location>
</feature>
<dbReference type="InterPro" id="IPR001727">
    <property type="entry name" value="GDT1-like"/>
</dbReference>
<accession>A0A8X7SB87</accession>
<dbReference type="EMBL" id="JAAMPC010000007">
    <property type="protein sequence ID" value="KAG2302787.1"/>
    <property type="molecule type" value="Genomic_DNA"/>
</dbReference>
<feature type="domain" description="WRKY19-like zinc finger" evidence="8">
    <location>
        <begin position="704"/>
        <end position="728"/>
    </location>
</feature>
<feature type="domain" description="WRKY19-like zinc finger" evidence="8">
    <location>
        <begin position="832"/>
        <end position="856"/>
    </location>
</feature>
<dbReference type="GO" id="GO:0046873">
    <property type="term" value="F:metal ion transmembrane transporter activity"/>
    <property type="evidence" value="ECO:0007669"/>
    <property type="project" value="InterPro"/>
</dbReference>
<keyword evidence="3 7" id="KW-0812">Transmembrane</keyword>
<evidence type="ECO:0000256" key="7">
    <source>
        <dbReference type="SAM" id="Phobius"/>
    </source>
</evidence>
<dbReference type="InterPro" id="IPR049555">
    <property type="entry name" value="GDT1-like_CS"/>
</dbReference>
<name>A0A8X7SB87_BRACI</name>
<evidence type="ECO:0000256" key="4">
    <source>
        <dbReference type="ARBA" id="ARBA00022989"/>
    </source>
</evidence>
<dbReference type="PANTHER" id="PTHR31827:SF40">
    <property type="entry name" value="F22C12.10"/>
    <property type="match status" value="1"/>
</dbReference>
<dbReference type="PROSITE" id="PS01214">
    <property type="entry name" value="UPF0016"/>
    <property type="match status" value="1"/>
</dbReference>
<proteinExistence type="inferred from homology"/>
<feature type="region of interest" description="Disordered" evidence="6">
    <location>
        <begin position="900"/>
        <end position="965"/>
    </location>
</feature>
<feature type="domain" description="WRKY19-like zinc finger" evidence="8">
    <location>
        <begin position="754"/>
        <end position="778"/>
    </location>
</feature>
<evidence type="ECO:0000313" key="9">
    <source>
        <dbReference type="EMBL" id="KAG2302787.1"/>
    </source>
</evidence>
<feature type="transmembrane region" description="Helical" evidence="7">
    <location>
        <begin position="208"/>
        <end position="226"/>
    </location>
</feature>
<feature type="transmembrane region" description="Helical" evidence="7">
    <location>
        <begin position="291"/>
        <end position="311"/>
    </location>
</feature>
<feature type="transmembrane region" description="Helical" evidence="7">
    <location>
        <begin position="133"/>
        <end position="158"/>
    </location>
</feature>
<dbReference type="GO" id="GO:0006816">
    <property type="term" value="P:calcium ion transport"/>
    <property type="evidence" value="ECO:0007669"/>
    <property type="project" value="UniProtKB-ARBA"/>
</dbReference>
<protein>
    <recommendedName>
        <fullName evidence="8">WRKY19-like zinc finger domain-containing protein</fullName>
    </recommendedName>
</protein>
<sequence>MLSLNSLRLPFPNASPPNSSSSSSRRCASACPIPVGFSVRCFSRRLRRNESRRCFQRNASCYLDEKSESEEKDRNLDLLVGTSVAHPTQRILKLLAVSGSLALLGTGPAFAVSQIPQSFVASLGDLGDISSGFASAFLLIFFSELGDKTFFIAALLAARNNAATVFAGTFGALGIMTIISVVLGRTFHYVDEILPFRFGETDLPIDDIAAVCLLVYFGVSTLADAISDDGLKADEEQKEAELAVSELSGNGAGIAAAANTIISTFALVFVAEWGDKSFFSTIALAAASSPLGVIAGALAGHGAATLLAVLGGSLLGNFLSEKAIAYVGGVLFLVFAAVTVSEIITFQNTGFAAKSSPNSFKILGRSLHVQETEAAADTTLRLDSLASPLSNSKGTKRKWKCQEADPLLSLRLGHSSSSPDSKGSSATASMSLSSAKEFEEASSMDIELDFTLHLGNEKPASNHKPANPKMKELQVLSPEFDLELSLSGGGVSCHSEVTAVQQQQASQFPTLADMLRATNEGSTSGGGWRPGFASASPALQALSSKGTSSFLAHAPKKIIIPAPAHVLELSSSTATTTTTPISSGTCTSGLTQQLKPQHKSSSSSKLCQVEGCQKGARGASGRCISHGGGRRCQRHGCHKGAEGRTVYCKAHGGGRRCEFLGCTKSAEGRTDFCIAHGGGRRCSHEDCTRAARGRSGLCIRHGGGKRCQRENCTKSAEGLSGLCISHGGGRRCQSSGCTKGAQGSTMFCKAHGGGKRCTHPGCTKGAEGSTPFCKGHGGGKRCAFQGSDPCSKSVHGGTNFCVAHGGGKRCAVPECTKSARGRTDFCVRHGGGKRCKSEGCGKSAQGSTDFCKAHGGGKRCAWGHPETEYAGQSSSGPCTSFARGKTGLCALHNSLVEDNRVHGGMTVTSESQDRRRSSSETENEDEFSGSQSMNMDTRKARSAVGSPETDIDLNENETGLGLAPEGRVHGGSLIMAMLAAREGGSGSNNLPKRWM</sequence>
<feature type="compositionally biased region" description="Low complexity" evidence="6">
    <location>
        <begin position="574"/>
        <end position="588"/>
    </location>
</feature>
<evidence type="ECO:0000256" key="6">
    <source>
        <dbReference type="SAM" id="MobiDB-lite"/>
    </source>
</evidence>
<feature type="domain" description="WRKY19-like zinc finger" evidence="8">
    <location>
        <begin position="605"/>
        <end position="628"/>
    </location>
</feature>
<comment type="similarity">
    <text evidence="2">Belongs to the GDT1 family.</text>
</comment>
<feature type="transmembrane region" description="Helical" evidence="7">
    <location>
        <begin position="323"/>
        <end position="346"/>
    </location>
</feature>
<organism evidence="9 10">
    <name type="scientific">Brassica carinata</name>
    <name type="common">Ethiopian mustard</name>
    <name type="synonym">Abyssinian cabbage</name>
    <dbReference type="NCBI Taxonomy" id="52824"/>
    <lineage>
        <taxon>Eukaryota</taxon>
        <taxon>Viridiplantae</taxon>
        <taxon>Streptophyta</taxon>
        <taxon>Embryophyta</taxon>
        <taxon>Tracheophyta</taxon>
        <taxon>Spermatophyta</taxon>
        <taxon>Magnoliopsida</taxon>
        <taxon>eudicotyledons</taxon>
        <taxon>Gunneridae</taxon>
        <taxon>Pentapetalae</taxon>
        <taxon>rosids</taxon>
        <taxon>malvids</taxon>
        <taxon>Brassicales</taxon>
        <taxon>Brassicaceae</taxon>
        <taxon>Brassiceae</taxon>
        <taxon>Brassica</taxon>
    </lineage>
</organism>
<gene>
    <name evidence="9" type="ORF">Bca52824_031438</name>
</gene>
<comment type="caution">
    <text evidence="9">The sequence shown here is derived from an EMBL/GenBank/DDBJ whole genome shotgun (WGS) entry which is preliminary data.</text>
</comment>
<dbReference type="InterPro" id="IPR056866">
    <property type="entry name" value="Znf_WRKY19"/>
</dbReference>
<dbReference type="Pfam" id="PF01169">
    <property type="entry name" value="GDT1"/>
    <property type="match status" value="2"/>
</dbReference>